<feature type="compositionally biased region" description="Basic and acidic residues" evidence="1">
    <location>
        <begin position="1"/>
        <end position="11"/>
    </location>
</feature>
<name>A0A9N7Z697_PLEPL</name>
<evidence type="ECO:0000313" key="3">
    <source>
        <dbReference type="Proteomes" id="UP001153269"/>
    </source>
</evidence>
<comment type="caution">
    <text evidence="2">The sequence shown here is derived from an EMBL/GenBank/DDBJ whole genome shotgun (WGS) entry which is preliminary data.</text>
</comment>
<keyword evidence="3" id="KW-1185">Reference proteome</keyword>
<evidence type="ECO:0000313" key="2">
    <source>
        <dbReference type="EMBL" id="CAB1457078.1"/>
    </source>
</evidence>
<dbReference type="AlphaFoldDB" id="A0A9N7Z697"/>
<protein>
    <submittedName>
        <fullName evidence="2">Uncharacterized protein</fullName>
    </submittedName>
</protein>
<gene>
    <name evidence="2" type="ORF">PLEPLA_LOCUS44882</name>
</gene>
<dbReference type="EMBL" id="CADEAL010004325">
    <property type="protein sequence ID" value="CAB1457078.1"/>
    <property type="molecule type" value="Genomic_DNA"/>
</dbReference>
<feature type="region of interest" description="Disordered" evidence="1">
    <location>
        <begin position="1"/>
        <end position="65"/>
    </location>
</feature>
<evidence type="ECO:0000256" key="1">
    <source>
        <dbReference type="SAM" id="MobiDB-lite"/>
    </source>
</evidence>
<organism evidence="2 3">
    <name type="scientific">Pleuronectes platessa</name>
    <name type="common">European plaice</name>
    <dbReference type="NCBI Taxonomy" id="8262"/>
    <lineage>
        <taxon>Eukaryota</taxon>
        <taxon>Metazoa</taxon>
        <taxon>Chordata</taxon>
        <taxon>Craniata</taxon>
        <taxon>Vertebrata</taxon>
        <taxon>Euteleostomi</taxon>
        <taxon>Actinopterygii</taxon>
        <taxon>Neopterygii</taxon>
        <taxon>Teleostei</taxon>
        <taxon>Neoteleostei</taxon>
        <taxon>Acanthomorphata</taxon>
        <taxon>Carangaria</taxon>
        <taxon>Pleuronectiformes</taxon>
        <taxon>Pleuronectoidei</taxon>
        <taxon>Pleuronectidae</taxon>
        <taxon>Pleuronectes</taxon>
    </lineage>
</organism>
<dbReference type="Proteomes" id="UP001153269">
    <property type="component" value="Unassembled WGS sequence"/>
</dbReference>
<accession>A0A9N7Z697</accession>
<sequence>MSDSPGVEKIHLTRRKSHRGAIRLRQEPAAGRQSCDNKRWQTSQNKPRSSERGQSAAEEPCQFLSNPLGPDSPLCSSAAVSPVLFTVRAVEVMVTLCPSQLTTHDSSAPNHPAPPPLLLPFPGQMANCLWALAPLLYHTKSLRWLGVVEGLGALPGQMVRR</sequence>
<reference evidence="2" key="1">
    <citation type="submission" date="2020-03" db="EMBL/GenBank/DDBJ databases">
        <authorList>
            <person name="Weist P."/>
        </authorList>
    </citation>
    <scope>NUCLEOTIDE SEQUENCE</scope>
</reference>
<proteinExistence type="predicted"/>
<feature type="compositionally biased region" description="Basic residues" evidence="1">
    <location>
        <begin position="12"/>
        <end position="22"/>
    </location>
</feature>